<name>A0ABS5F7W1_9PROT</name>
<dbReference type="CDD" id="cd04301">
    <property type="entry name" value="NAT_SF"/>
    <property type="match status" value="1"/>
</dbReference>
<keyword evidence="5" id="KW-1185">Reference proteome</keyword>
<evidence type="ECO:0000313" key="5">
    <source>
        <dbReference type="Proteomes" id="UP001196870"/>
    </source>
</evidence>
<evidence type="ECO:0000256" key="2">
    <source>
        <dbReference type="ARBA" id="ARBA00023315"/>
    </source>
</evidence>
<dbReference type="RefSeq" id="WP_211856304.1">
    <property type="nucleotide sequence ID" value="NZ_JAAGBB010000060.1"/>
</dbReference>
<dbReference type="InterPro" id="IPR051016">
    <property type="entry name" value="Diverse_Substrate_AcTransf"/>
</dbReference>
<dbReference type="EMBL" id="JAAGBB010000060">
    <property type="protein sequence ID" value="MBR0668528.1"/>
    <property type="molecule type" value="Genomic_DNA"/>
</dbReference>
<reference evidence="5" key="1">
    <citation type="journal article" date="2021" name="Syst. Appl. Microbiol.">
        <title>Roseomonas hellenica sp. nov., isolated from roots of wild-growing Alkanna tinctoria.</title>
        <authorList>
            <person name="Rat A."/>
            <person name="Naranjo H.D."/>
            <person name="Lebbe L."/>
            <person name="Cnockaert M."/>
            <person name="Krigas N."/>
            <person name="Grigoriadou K."/>
            <person name="Maloupa E."/>
            <person name="Willems A."/>
        </authorList>
    </citation>
    <scope>NUCLEOTIDE SEQUENCE [LARGE SCALE GENOMIC DNA]</scope>
    <source>
        <strain evidence="5">LMG 31523</strain>
    </source>
</reference>
<dbReference type="InterPro" id="IPR016181">
    <property type="entry name" value="Acyl_CoA_acyltransferase"/>
</dbReference>
<dbReference type="Proteomes" id="UP001196870">
    <property type="component" value="Unassembled WGS sequence"/>
</dbReference>
<dbReference type="PANTHER" id="PTHR10545:SF29">
    <property type="entry name" value="GH14572P-RELATED"/>
    <property type="match status" value="1"/>
</dbReference>
<dbReference type="Pfam" id="PF00583">
    <property type="entry name" value="Acetyltransf_1"/>
    <property type="match status" value="1"/>
</dbReference>
<dbReference type="InterPro" id="IPR000182">
    <property type="entry name" value="GNAT_dom"/>
</dbReference>
<dbReference type="Gene3D" id="3.40.630.30">
    <property type="match status" value="1"/>
</dbReference>
<dbReference type="PROSITE" id="PS51186">
    <property type="entry name" value="GNAT"/>
    <property type="match status" value="1"/>
</dbReference>
<dbReference type="SUPFAM" id="SSF55729">
    <property type="entry name" value="Acyl-CoA N-acyltransferases (Nat)"/>
    <property type="match status" value="1"/>
</dbReference>
<gene>
    <name evidence="4" type="ORF">GXW71_29515</name>
</gene>
<evidence type="ECO:0000313" key="4">
    <source>
        <dbReference type="EMBL" id="MBR0668528.1"/>
    </source>
</evidence>
<protein>
    <submittedName>
        <fullName evidence="4">GNAT family N-acetyltransferase</fullName>
    </submittedName>
</protein>
<accession>A0ABS5F7W1</accession>
<evidence type="ECO:0000259" key="3">
    <source>
        <dbReference type="PROSITE" id="PS51186"/>
    </source>
</evidence>
<keyword evidence="1" id="KW-0808">Transferase</keyword>
<feature type="domain" description="N-acetyltransferase" evidence="3">
    <location>
        <begin position="3"/>
        <end position="159"/>
    </location>
</feature>
<keyword evidence="2" id="KW-0012">Acyltransferase</keyword>
<dbReference type="PANTHER" id="PTHR10545">
    <property type="entry name" value="DIAMINE N-ACETYLTRANSFERASE"/>
    <property type="match status" value="1"/>
</dbReference>
<comment type="caution">
    <text evidence="4">The sequence shown here is derived from an EMBL/GenBank/DDBJ whole genome shotgun (WGS) entry which is preliminary data.</text>
</comment>
<proteinExistence type="predicted"/>
<sequence length="159" mass="17195">MSFTIRGAVPGDVPTIVRLVRALAEYEKLTHEAQGTEADFHRALFGEAPHAGAMIAEVAGASVAICVWYRTFSTFTGRHGIWVEDIFVEPEHRGIGIARAMFQALARRVIAEGGARLEWSVLDWNAPAIGAYRAMGARGLDDWTMQRVDGAALEALAGG</sequence>
<evidence type="ECO:0000256" key="1">
    <source>
        <dbReference type="ARBA" id="ARBA00022679"/>
    </source>
</evidence>
<organism evidence="4 5">
    <name type="scientific">Plastoroseomonas hellenica</name>
    <dbReference type="NCBI Taxonomy" id="2687306"/>
    <lineage>
        <taxon>Bacteria</taxon>
        <taxon>Pseudomonadati</taxon>
        <taxon>Pseudomonadota</taxon>
        <taxon>Alphaproteobacteria</taxon>
        <taxon>Acetobacterales</taxon>
        <taxon>Acetobacteraceae</taxon>
        <taxon>Plastoroseomonas</taxon>
    </lineage>
</organism>